<dbReference type="Pfam" id="PF07730">
    <property type="entry name" value="HisKA_3"/>
    <property type="match status" value="1"/>
</dbReference>
<keyword evidence="20" id="KW-1185">Reference proteome</keyword>
<evidence type="ECO:0000256" key="7">
    <source>
        <dbReference type="ARBA" id="ARBA00022490"/>
    </source>
</evidence>
<dbReference type="PRINTS" id="PR00344">
    <property type="entry name" value="BCTRLSENSOR"/>
</dbReference>
<protein>
    <recommendedName>
        <fullName evidence="5">Oxygen sensor histidine kinase NreB</fullName>
        <ecNumber evidence="4">2.7.13.3</ecNumber>
    </recommendedName>
    <alternativeName>
        <fullName evidence="15">Nitrogen regulation protein B</fullName>
    </alternativeName>
</protein>
<dbReference type="InterPro" id="IPR003594">
    <property type="entry name" value="HATPase_dom"/>
</dbReference>
<keyword evidence="13" id="KW-0411">Iron-sulfur</keyword>
<evidence type="ECO:0000256" key="5">
    <source>
        <dbReference type="ARBA" id="ARBA00017322"/>
    </source>
</evidence>
<evidence type="ECO:0000256" key="11">
    <source>
        <dbReference type="ARBA" id="ARBA00023004"/>
    </source>
</evidence>
<evidence type="ECO:0000256" key="8">
    <source>
        <dbReference type="ARBA" id="ARBA00022679"/>
    </source>
</evidence>
<evidence type="ECO:0000256" key="15">
    <source>
        <dbReference type="ARBA" id="ARBA00030800"/>
    </source>
</evidence>
<evidence type="ECO:0000256" key="10">
    <source>
        <dbReference type="ARBA" id="ARBA00022777"/>
    </source>
</evidence>
<evidence type="ECO:0000256" key="6">
    <source>
        <dbReference type="ARBA" id="ARBA00022485"/>
    </source>
</evidence>
<dbReference type="InterPro" id="IPR050482">
    <property type="entry name" value="Sensor_HK_TwoCompSys"/>
</dbReference>
<evidence type="ECO:0000256" key="9">
    <source>
        <dbReference type="ARBA" id="ARBA00022723"/>
    </source>
</evidence>
<dbReference type="GO" id="GO:0016301">
    <property type="term" value="F:kinase activity"/>
    <property type="evidence" value="ECO:0007669"/>
    <property type="project" value="UniProtKB-KW"/>
</dbReference>
<dbReference type="PROSITE" id="PS50109">
    <property type="entry name" value="HIS_KIN"/>
    <property type="match status" value="1"/>
</dbReference>
<keyword evidence="17" id="KW-0472">Membrane</keyword>
<keyword evidence="12" id="KW-0902">Two-component regulatory system</keyword>
<sequence length="393" mass="41677">MTPAPSSDSTTRPVEMSTIDIAVDVAFAVLLVVCGSRYVVNHGLDEVGVFVLIGASISWLAYLAGRVREPSVVRRRVGVAVAITAWIVLVVAAPSFAWCALPLFFAAHRAFSGAWALALTVMIVVAVGVSLYRWSGWLDIGMLFGPLCAGGILTLAYAALERLHAARGALITELETTQARLASTEREAGREAERRRLAAELHDTVVQGTASALLLLEAEEQRNGGASPESNRAQDVLRANLVETRRVVHGLSSTRLAEHSLASALAASAAELGAELHVIGTDHVISEPQAHALLRIAQEAMVNAVRHAHADRVIVTLTFDQARIGIDVGDDGIGFDPEAAGRADRGYGLRAMRWRATTAGGTFDVESSPGNGTIISATVPSSPLPPRTAEHER</sequence>
<keyword evidence="9" id="KW-0479">Metal-binding</keyword>
<evidence type="ECO:0000256" key="1">
    <source>
        <dbReference type="ARBA" id="ARBA00000085"/>
    </source>
</evidence>
<dbReference type="InterPro" id="IPR005467">
    <property type="entry name" value="His_kinase_dom"/>
</dbReference>
<keyword evidence="10 19" id="KW-0418">Kinase</keyword>
<dbReference type="SUPFAM" id="SSF55874">
    <property type="entry name" value="ATPase domain of HSP90 chaperone/DNA topoisomerase II/histidine kinase"/>
    <property type="match status" value="1"/>
</dbReference>
<dbReference type="InterPro" id="IPR004358">
    <property type="entry name" value="Sig_transdc_His_kin-like_C"/>
</dbReference>
<keyword evidence="17" id="KW-0812">Transmembrane</keyword>
<proteinExistence type="predicted"/>
<feature type="transmembrane region" description="Helical" evidence="17">
    <location>
        <begin position="140"/>
        <end position="160"/>
    </location>
</feature>
<evidence type="ECO:0000256" key="4">
    <source>
        <dbReference type="ARBA" id="ARBA00012438"/>
    </source>
</evidence>
<dbReference type="EC" id="2.7.13.3" evidence="4"/>
<feature type="transmembrane region" description="Helical" evidence="17">
    <location>
        <begin position="113"/>
        <end position="134"/>
    </location>
</feature>
<evidence type="ECO:0000256" key="14">
    <source>
        <dbReference type="ARBA" id="ARBA00024827"/>
    </source>
</evidence>
<feature type="transmembrane region" description="Helical" evidence="17">
    <location>
        <begin position="77"/>
        <end position="101"/>
    </location>
</feature>
<dbReference type="RefSeq" id="WP_165875468.1">
    <property type="nucleotide sequence ID" value="NZ_CP078078.1"/>
</dbReference>
<evidence type="ECO:0000256" key="16">
    <source>
        <dbReference type="SAM" id="MobiDB-lite"/>
    </source>
</evidence>
<evidence type="ECO:0000313" key="19">
    <source>
        <dbReference type="EMBL" id="UPL16254.1"/>
    </source>
</evidence>
<feature type="transmembrane region" description="Helical" evidence="17">
    <location>
        <begin position="47"/>
        <end position="65"/>
    </location>
</feature>
<evidence type="ECO:0000259" key="18">
    <source>
        <dbReference type="PROSITE" id="PS50109"/>
    </source>
</evidence>
<name>A0ABY4IUH8_9MICO</name>
<keyword evidence="7" id="KW-0963">Cytoplasm</keyword>
<evidence type="ECO:0000256" key="2">
    <source>
        <dbReference type="ARBA" id="ARBA00001966"/>
    </source>
</evidence>
<dbReference type="SMART" id="SM00387">
    <property type="entry name" value="HATPase_c"/>
    <property type="match status" value="1"/>
</dbReference>
<reference evidence="19 20" key="1">
    <citation type="submission" date="2021-06" db="EMBL/GenBank/DDBJ databases">
        <title>Genome-based taxonomic framework of Microbacterium strains isolated from marine environment, the description of four new species and reclassification of four preexisting species.</title>
        <authorList>
            <person name="Lee S.D."/>
            <person name="Kim S.-M."/>
            <person name="Byeon Y.-S."/>
            <person name="Yang H.L."/>
            <person name="Kim I.S."/>
        </authorList>
    </citation>
    <scope>NUCLEOTIDE SEQUENCE [LARGE SCALE GENOMIC DNA]</scope>
    <source>
        <strain evidence="19 20">KSW4-10</strain>
    </source>
</reference>
<dbReference type="EMBL" id="CP078078">
    <property type="protein sequence ID" value="UPL16254.1"/>
    <property type="molecule type" value="Genomic_DNA"/>
</dbReference>
<dbReference type="PIRSF" id="PIRSF037434">
    <property type="entry name" value="STHK_ChrS"/>
    <property type="match status" value="1"/>
</dbReference>
<dbReference type="Gene3D" id="1.20.5.1930">
    <property type="match status" value="1"/>
</dbReference>
<accession>A0ABY4IUH8</accession>
<dbReference type="InterPro" id="IPR017205">
    <property type="entry name" value="Sig_transdc_His_kinase_ChrS"/>
</dbReference>
<dbReference type="PANTHER" id="PTHR24421">
    <property type="entry name" value="NITRATE/NITRITE SENSOR PROTEIN NARX-RELATED"/>
    <property type="match status" value="1"/>
</dbReference>
<gene>
    <name evidence="19" type="ORF">KV397_00025</name>
</gene>
<dbReference type="InterPro" id="IPR011712">
    <property type="entry name" value="Sig_transdc_His_kin_sub3_dim/P"/>
</dbReference>
<keyword evidence="8" id="KW-0808">Transferase</keyword>
<keyword evidence="11" id="KW-0408">Iron</keyword>
<dbReference type="Proteomes" id="UP000830631">
    <property type="component" value="Chromosome"/>
</dbReference>
<evidence type="ECO:0000256" key="3">
    <source>
        <dbReference type="ARBA" id="ARBA00004496"/>
    </source>
</evidence>
<evidence type="ECO:0000256" key="17">
    <source>
        <dbReference type="SAM" id="Phobius"/>
    </source>
</evidence>
<feature type="region of interest" description="Disordered" evidence="16">
    <location>
        <begin position="362"/>
        <end position="393"/>
    </location>
</feature>
<feature type="domain" description="Histidine kinase" evidence="18">
    <location>
        <begin position="293"/>
        <end position="383"/>
    </location>
</feature>
<dbReference type="Pfam" id="PF02518">
    <property type="entry name" value="HATPase_c"/>
    <property type="match status" value="1"/>
</dbReference>
<evidence type="ECO:0000313" key="20">
    <source>
        <dbReference type="Proteomes" id="UP000830631"/>
    </source>
</evidence>
<dbReference type="PANTHER" id="PTHR24421:SF62">
    <property type="entry name" value="SENSORY TRANSDUCTION HISTIDINE KINASE"/>
    <property type="match status" value="1"/>
</dbReference>
<dbReference type="CDD" id="cd16917">
    <property type="entry name" value="HATPase_UhpB-NarQ-NarX-like"/>
    <property type="match status" value="1"/>
</dbReference>
<keyword evidence="6" id="KW-0004">4Fe-4S</keyword>
<comment type="catalytic activity">
    <reaction evidence="1">
        <text>ATP + protein L-histidine = ADP + protein N-phospho-L-histidine.</text>
        <dbReference type="EC" id="2.7.13.3"/>
    </reaction>
</comment>
<comment type="cofactor">
    <cofactor evidence="2">
        <name>[4Fe-4S] cluster</name>
        <dbReference type="ChEBI" id="CHEBI:49883"/>
    </cofactor>
</comment>
<dbReference type="InterPro" id="IPR036890">
    <property type="entry name" value="HATPase_C_sf"/>
</dbReference>
<comment type="function">
    <text evidence="14">Member of the two-component regulatory system NreB/NreC involved in the control of dissimilatory nitrate/nitrite reduction in response to oxygen. NreB functions as a direct oxygen sensor histidine kinase which is autophosphorylated, in the absence of oxygen, probably at the conserved histidine residue, and transfers its phosphate group probably to a conserved aspartate residue of NreC. NreB/NreC activates the expression of the nitrate (narGHJI) and nitrite (nir) reductase operons, as well as the putative nitrate transporter gene narT.</text>
</comment>
<evidence type="ECO:0000256" key="12">
    <source>
        <dbReference type="ARBA" id="ARBA00023012"/>
    </source>
</evidence>
<feature type="compositionally biased region" description="Polar residues" evidence="16">
    <location>
        <begin position="368"/>
        <end position="381"/>
    </location>
</feature>
<evidence type="ECO:0000256" key="13">
    <source>
        <dbReference type="ARBA" id="ARBA00023014"/>
    </source>
</evidence>
<comment type="subcellular location">
    <subcellularLocation>
        <location evidence="3">Cytoplasm</location>
    </subcellularLocation>
</comment>
<keyword evidence="17" id="KW-1133">Transmembrane helix</keyword>
<dbReference type="Gene3D" id="3.30.565.10">
    <property type="entry name" value="Histidine kinase-like ATPase, C-terminal domain"/>
    <property type="match status" value="1"/>
</dbReference>
<organism evidence="19 20">
    <name type="scientific">Microbacterium aurugineum</name>
    <dbReference type="NCBI Taxonomy" id="2851642"/>
    <lineage>
        <taxon>Bacteria</taxon>
        <taxon>Bacillati</taxon>
        <taxon>Actinomycetota</taxon>
        <taxon>Actinomycetes</taxon>
        <taxon>Micrococcales</taxon>
        <taxon>Microbacteriaceae</taxon>
        <taxon>Microbacterium</taxon>
    </lineage>
</organism>
<feature type="transmembrane region" description="Helical" evidence="17">
    <location>
        <begin position="21"/>
        <end position="40"/>
    </location>
</feature>